<evidence type="ECO:0000259" key="6">
    <source>
        <dbReference type="Pfam" id="PF17389"/>
    </source>
</evidence>
<dbReference type="InterPro" id="IPR012341">
    <property type="entry name" value="6hp_glycosidase-like_sf"/>
</dbReference>
<dbReference type="GO" id="GO:0005975">
    <property type="term" value="P:carbohydrate metabolic process"/>
    <property type="evidence" value="ECO:0007669"/>
    <property type="project" value="InterPro"/>
</dbReference>
<evidence type="ECO:0000259" key="5">
    <source>
        <dbReference type="Pfam" id="PF08531"/>
    </source>
</evidence>
<gene>
    <name evidence="8" type="ORF">BBD42_24025</name>
</gene>
<dbReference type="PIRSF" id="PIRSF010631">
    <property type="entry name" value="A-rhamnsds"/>
    <property type="match status" value="1"/>
</dbReference>
<dbReference type="Gene3D" id="2.60.120.260">
    <property type="entry name" value="Galactose-binding domain-like"/>
    <property type="match status" value="2"/>
</dbReference>
<dbReference type="GO" id="GO:0030596">
    <property type="term" value="F:alpha-L-rhamnosidase activity"/>
    <property type="evidence" value="ECO:0007669"/>
    <property type="project" value="UniProtKB-EC"/>
</dbReference>
<comment type="catalytic activity">
    <reaction evidence="1">
        <text>Hydrolysis of terminal non-reducing alpha-L-rhamnose residues in alpha-L-rhamnosides.</text>
        <dbReference type="EC" id="3.2.1.40"/>
    </reaction>
</comment>
<keyword evidence="3" id="KW-0378">Hydrolase</keyword>
<organism evidence="8">
    <name type="scientific">Paenibacillus sp. BIHB 4019</name>
    <dbReference type="NCBI Taxonomy" id="1870819"/>
    <lineage>
        <taxon>Bacteria</taxon>
        <taxon>Bacillati</taxon>
        <taxon>Bacillota</taxon>
        <taxon>Bacilli</taxon>
        <taxon>Bacillales</taxon>
        <taxon>Paenibacillaceae</taxon>
        <taxon>Paenibacillus</taxon>
    </lineage>
</organism>
<dbReference type="Gene3D" id="1.50.10.10">
    <property type="match status" value="1"/>
</dbReference>
<dbReference type="InterPro" id="IPR008902">
    <property type="entry name" value="Rhamnosid_concanavalin"/>
</dbReference>
<dbReference type="SUPFAM" id="SSF48208">
    <property type="entry name" value="Six-hairpin glycosidases"/>
    <property type="match status" value="1"/>
</dbReference>
<dbReference type="InterPro" id="IPR035398">
    <property type="entry name" value="Bac_rhamnosid_C"/>
</dbReference>
<dbReference type="InterPro" id="IPR035396">
    <property type="entry name" value="Bac_rhamnosid6H"/>
</dbReference>
<dbReference type="InterPro" id="IPR013737">
    <property type="entry name" value="Bac_rhamnosid_N"/>
</dbReference>
<feature type="domain" description="Alpha-L-rhamnosidase concanavalin-like" evidence="4">
    <location>
        <begin position="326"/>
        <end position="426"/>
    </location>
</feature>
<dbReference type="EMBL" id="CP016808">
    <property type="protein sequence ID" value="ANY69208.1"/>
    <property type="molecule type" value="Genomic_DNA"/>
</dbReference>
<evidence type="ECO:0000256" key="2">
    <source>
        <dbReference type="ARBA" id="ARBA00012652"/>
    </source>
</evidence>
<dbReference type="AlphaFoldDB" id="A0A1B2DNC3"/>
<proteinExistence type="predicted"/>
<feature type="domain" description="Alpha-L-rhamnosidase C-terminal" evidence="7">
    <location>
        <begin position="780"/>
        <end position="849"/>
    </location>
</feature>
<dbReference type="InterPro" id="IPR008928">
    <property type="entry name" value="6-hairpin_glycosidase_sf"/>
</dbReference>
<sequence>MALTIEDCKTEYMTNPLGIEAAKPRLFWKLCSEERSVRQTAYQVLVASSEERLAANDGDRWDSGKTQSSESIQVEYGGSPLEAEAECFWKVRVWDNYGRVSAWSEPAYWTAGLLHRAAYRGKWIGRKHDEGAAGRQPSPHLRKPFALGGKVRRATAYATALGLFELYVNGQRVGDYFAPGFTDYNVRSQVQAYDITPLLQEGDNAFGVIIGEGWYAGTVGFLGEKVYGERPFFMMQVNVEYEDGTEQSIATDHTWKVGKGPILYSDFIMGEAYDARLEMAGWSEAGFDDSLWEEPDVRPGYNGMLVASNEPPIKVMKTISPVRMERTASGSYIFDMGQNMVGWTELRVSGESGTTVTISHAEMLSPDGSLYLENLRVAVQQEHYTLKGEGLECYEPHFTFHGFRYVELIGFPGEATLDTIVGKVVYSDTPETGHLETSNAMVNQLFSNITWGQRGNFLSVPTDCPQRDERLGWTGDAQIFARTASYNMDVARFFNKFMWDMIDCQQPSGAFTDVAPDAGWIRYKNWSTRLNWYAPDNAGWGDAGVIIPWTLYLMYGDVRILETHYEAMSRWVDYLHATTDELVRPNYANYGDWLSIDADTPNEVLATAYFAYSTKVLGLIAGVLGKEDDVHRLEQLFQGIAAAFRRAFVTEEGCIHGETQTVYVLALQFGLLTEELRLKAVDHLTADIASRGNRLTTGFLGVGYLLPALSDNGRLDVAYQLLTQEAFPSWMYSIKHGATTIWERWDGWTEENGFQTPQMNSFNHYSLGSVGEWMFRYMAGIEADKGAPAFRHAIIRPQPGGGLSFVKSHFASLYGKIEVDWQIDKSGEFQLNVIIPANTTASVYIPGTVHTIDGASVGTLEDPSTDQFPTSSSGKHHVKLIEALGSQTVLEIGSGSYCFASQVKV</sequence>
<reference evidence="8" key="1">
    <citation type="submission" date="2016-08" db="EMBL/GenBank/DDBJ databases">
        <title>Complete Genome Seqeunce of Paenibacillus sp. BIHB 4019 from tea rhizoplane.</title>
        <authorList>
            <person name="Thakur R."/>
            <person name="Swarnkar M.K."/>
            <person name="Gulati A."/>
        </authorList>
    </citation>
    <scope>NUCLEOTIDE SEQUENCE [LARGE SCALE GENOMIC DNA]</scope>
    <source>
        <strain evidence="8">BIHB4019</strain>
    </source>
</reference>
<accession>A0A1B2DNC3</accession>
<dbReference type="PANTHER" id="PTHR33307:SF6">
    <property type="entry name" value="ALPHA-RHAMNOSIDASE (EUROFUNG)-RELATED"/>
    <property type="match status" value="1"/>
</dbReference>
<dbReference type="Pfam" id="PF17390">
    <property type="entry name" value="Bac_rhamnosid_C"/>
    <property type="match status" value="1"/>
</dbReference>
<dbReference type="InterPro" id="IPR013783">
    <property type="entry name" value="Ig-like_fold"/>
</dbReference>
<dbReference type="InterPro" id="IPR016007">
    <property type="entry name" value="Alpha_rhamnosid"/>
</dbReference>
<dbReference type="RefSeq" id="WP_099520245.1">
    <property type="nucleotide sequence ID" value="NZ_CP016808.1"/>
</dbReference>
<dbReference type="Gene3D" id="2.60.40.10">
    <property type="entry name" value="Immunoglobulins"/>
    <property type="match status" value="1"/>
</dbReference>
<evidence type="ECO:0000259" key="4">
    <source>
        <dbReference type="Pfam" id="PF05592"/>
    </source>
</evidence>
<evidence type="ECO:0000313" key="8">
    <source>
        <dbReference type="EMBL" id="ANY69208.1"/>
    </source>
</evidence>
<evidence type="ECO:0000259" key="7">
    <source>
        <dbReference type="Pfam" id="PF17390"/>
    </source>
</evidence>
<dbReference type="Pfam" id="PF08531">
    <property type="entry name" value="Bac_rhamnosid_N"/>
    <property type="match status" value="1"/>
</dbReference>
<feature type="domain" description="Bacterial alpha-L-rhamnosidase N-terminal" evidence="5">
    <location>
        <begin position="150"/>
        <end position="316"/>
    </location>
</feature>
<dbReference type="Gene3D" id="2.60.420.10">
    <property type="entry name" value="Maltose phosphorylase, domain 3"/>
    <property type="match status" value="1"/>
</dbReference>
<protein>
    <recommendedName>
        <fullName evidence="2">alpha-L-rhamnosidase</fullName>
        <ecNumber evidence="2">3.2.1.40</ecNumber>
    </recommendedName>
</protein>
<evidence type="ECO:0000256" key="1">
    <source>
        <dbReference type="ARBA" id="ARBA00001445"/>
    </source>
</evidence>
<evidence type="ECO:0000256" key="3">
    <source>
        <dbReference type="ARBA" id="ARBA00022801"/>
    </source>
</evidence>
<feature type="domain" description="Alpha-L-rhamnosidase six-hairpin glycosidase" evidence="6">
    <location>
        <begin position="431"/>
        <end position="777"/>
    </location>
</feature>
<dbReference type="PANTHER" id="PTHR33307">
    <property type="entry name" value="ALPHA-RHAMNOSIDASE (EUROFUNG)"/>
    <property type="match status" value="1"/>
</dbReference>
<name>A0A1B2DNC3_9BACL</name>
<dbReference type="Pfam" id="PF17389">
    <property type="entry name" value="Bac_rhamnosid6H"/>
    <property type="match status" value="1"/>
</dbReference>
<dbReference type="Pfam" id="PF05592">
    <property type="entry name" value="Bac_rhamnosid"/>
    <property type="match status" value="1"/>
</dbReference>
<dbReference type="EC" id="3.2.1.40" evidence="2"/>
<dbReference type="Pfam" id="PF25788">
    <property type="entry name" value="Ig_Rha78A_N"/>
    <property type="match status" value="1"/>
</dbReference>